<keyword evidence="2" id="KW-1185">Reference proteome</keyword>
<evidence type="ECO:0000313" key="2">
    <source>
        <dbReference type="Proteomes" id="UP000676565"/>
    </source>
</evidence>
<name>A0ABS5BW41_9BACT</name>
<organism evidence="1 2">
    <name type="scientific">Gemmata palustris</name>
    <dbReference type="NCBI Taxonomy" id="2822762"/>
    <lineage>
        <taxon>Bacteria</taxon>
        <taxon>Pseudomonadati</taxon>
        <taxon>Planctomycetota</taxon>
        <taxon>Planctomycetia</taxon>
        <taxon>Gemmatales</taxon>
        <taxon>Gemmataceae</taxon>
        <taxon>Gemmata</taxon>
    </lineage>
</organism>
<protein>
    <submittedName>
        <fullName evidence="1">Uncharacterized protein</fullName>
    </submittedName>
</protein>
<gene>
    <name evidence="1" type="ORF">J8F10_21740</name>
</gene>
<accession>A0ABS5BW41</accession>
<evidence type="ECO:0000313" key="1">
    <source>
        <dbReference type="EMBL" id="MBP3957885.1"/>
    </source>
</evidence>
<reference evidence="1 2" key="1">
    <citation type="submission" date="2021-04" db="EMBL/GenBank/DDBJ databases">
        <authorList>
            <person name="Ivanova A."/>
        </authorList>
    </citation>
    <scope>NUCLEOTIDE SEQUENCE [LARGE SCALE GENOMIC DNA]</scope>
    <source>
        <strain evidence="1 2">G18</strain>
    </source>
</reference>
<dbReference type="EMBL" id="JAGKQQ010000001">
    <property type="protein sequence ID" value="MBP3957885.1"/>
    <property type="molecule type" value="Genomic_DNA"/>
</dbReference>
<dbReference type="RefSeq" id="WP_210657366.1">
    <property type="nucleotide sequence ID" value="NZ_JAGKQQ010000001.1"/>
</dbReference>
<dbReference type="Proteomes" id="UP000676565">
    <property type="component" value="Unassembled WGS sequence"/>
</dbReference>
<sequence>MTDSVLRNTTDRTDRVTASFIQELMRRAIQNAITHDGDALALAQPSTNPARDTVPVTGGLNRKLLGAHAEM</sequence>
<proteinExistence type="predicted"/>
<comment type="caution">
    <text evidence="1">The sequence shown here is derived from an EMBL/GenBank/DDBJ whole genome shotgun (WGS) entry which is preliminary data.</text>
</comment>